<evidence type="ECO:0000256" key="2">
    <source>
        <dbReference type="SAM" id="Phobius"/>
    </source>
</evidence>
<dbReference type="Proteomes" id="UP000324233">
    <property type="component" value="Chromosome"/>
</dbReference>
<protein>
    <submittedName>
        <fullName evidence="3">Uncharacterized protein</fullName>
    </submittedName>
</protein>
<dbReference type="KEGG" id="agv:OJF2_03210"/>
<feature type="compositionally biased region" description="Basic and acidic residues" evidence="1">
    <location>
        <begin position="609"/>
        <end position="620"/>
    </location>
</feature>
<evidence type="ECO:0000313" key="3">
    <source>
        <dbReference type="EMBL" id="QEH31854.1"/>
    </source>
</evidence>
<reference evidence="3 4" key="1">
    <citation type="submission" date="2019-08" db="EMBL/GenBank/DDBJ databases">
        <title>Deep-cultivation of Planctomycetes and their phenomic and genomic characterization uncovers novel biology.</title>
        <authorList>
            <person name="Wiegand S."/>
            <person name="Jogler M."/>
            <person name="Boedeker C."/>
            <person name="Pinto D."/>
            <person name="Vollmers J."/>
            <person name="Rivas-Marin E."/>
            <person name="Kohn T."/>
            <person name="Peeters S.H."/>
            <person name="Heuer A."/>
            <person name="Rast P."/>
            <person name="Oberbeckmann S."/>
            <person name="Bunk B."/>
            <person name="Jeske O."/>
            <person name="Meyerdierks A."/>
            <person name="Storesund J.E."/>
            <person name="Kallscheuer N."/>
            <person name="Luecker S."/>
            <person name="Lage O.M."/>
            <person name="Pohl T."/>
            <person name="Merkel B.J."/>
            <person name="Hornburger P."/>
            <person name="Mueller R.-W."/>
            <person name="Bruemmer F."/>
            <person name="Labrenz M."/>
            <person name="Spormann A.M."/>
            <person name="Op den Camp H."/>
            <person name="Overmann J."/>
            <person name="Amann R."/>
            <person name="Jetten M.S.M."/>
            <person name="Mascher T."/>
            <person name="Medema M.H."/>
            <person name="Devos D.P."/>
            <person name="Kaster A.-K."/>
            <person name="Ovreas L."/>
            <person name="Rohde M."/>
            <person name="Galperin M.Y."/>
            <person name="Jogler C."/>
        </authorList>
    </citation>
    <scope>NUCLEOTIDE SEQUENCE [LARGE SCALE GENOMIC DNA]</scope>
    <source>
        <strain evidence="3 4">OJF2</strain>
    </source>
</reference>
<feature type="transmembrane region" description="Helical" evidence="2">
    <location>
        <begin position="45"/>
        <end position="66"/>
    </location>
</feature>
<sequence length="620" mass="66337">MDTPEPGLEAYEAPRSEAAIEPPAGAAPSLWQSSLLGARSGARRVALVIGPISLLLGTAGLAWTAFGLGAGRGFGVHPLAASAAGMLAVGELYGAILGGVLGPIVARARRKSTESGRASRLAFLSRPIRLLPWRRTDVTSRTRPRRWPWVAAATIAAILTIAFGVGVYAGRYVDRRLAQAISASDRDDPNWRLDDLMAAREPVPDEENSAIVVAEVVSMLPEGWPGARAPGSPSGKDEVAEAADRMAAAAANTRLDDETAATLRGYLDAQAEAVGLARSVAEFRRGRHELELTRDLVSTPLRETQDCRLVARLLGADAAMRAHGGDLDGAMDSCRAMLGVARSIGDEPMLISQLGRIAAGVTAADSARRVLGQGEPSDQALARFQAAALDEASEPLFLRGMRGERAILDEVIRRIRDGELAVSALSDGGRPDDLVRPVSPWGRLWFDHQRAVGLGWMNELVAIAHRPPFERAPLLAAWEAEIRRVARSRLGLLAAPLPALMVPAAATADPSCVRYQASLGATAILLAAERHRRKMGDWPGSIDAIDRSILPDPPVDPFSGKPFLLERRDGQLLIHSAGPNLRDDRGAFDARTWRKGGPDDVGTNAWDVSFRRQPPDSPRE</sequence>
<evidence type="ECO:0000256" key="1">
    <source>
        <dbReference type="SAM" id="MobiDB-lite"/>
    </source>
</evidence>
<feature type="transmembrane region" description="Helical" evidence="2">
    <location>
        <begin position="149"/>
        <end position="169"/>
    </location>
</feature>
<keyword evidence="2" id="KW-0812">Transmembrane</keyword>
<feature type="region of interest" description="Disordered" evidence="1">
    <location>
        <begin position="590"/>
        <end position="620"/>
    </location>
</feature>
<evidence type="ECO:0000313" key="4">
    <source>
        <dbReference type="Proteomes" id="UP000324233"/>
    </source>
</evidence>
<name>A0A5B9VUU9_9BACT</name>
<accession>A0A5B9VUU9</accession>
<dbReference type="EMBL" id="CP042997">
    <property type="protein sequence ID" value="QEH31854.1"/>
    <property type="molecule type" value="Genomic_DNA"/>
</dbReference>
<proteinExistence type="predicted"/>
<organism evidence="3 4">
    <name type="scientific">Aquisphaera giovannonii</name>
    <dbReference type="NCBI Taxonomy" id="406548"/>
    <lineage>
        <taxon>Bacteria</taxon>
        <taxon>Pseudomonadati</taxon>
        <taxon>Planctomycetota</taxon>
        <taxon>Planctomycetia</taxon>
        <taxon>Isosphaerales</taxon>
        <taxon>Isosphaeraceae</taxon>
        <taxon>Aquisphaera</taxon>
    </lineage>
</organism>
<dbReference type="RefSeq" id="WP_168221532.1">
    <property type="nucleotide sequence ID" value="NZ_CP042997.1"/>
</dbReference>
<gene>
    <name evidence="3" type="ORF">OJF2_03210</name>
</gene>
<dbReference type="AlphaFoldDB" id="A0A5B9VUU9"/>
<keyword evidence="2" id="KW-0472">Membrane</keyword>
<keyword evidence="4" id="KW-1185">Reference proteome</keyword>
<feature type="transmembrane region" description="Helical" evidence="2">
    <location>
        <begin position="86"/>
        <end position="106"/>
    </location>
</feature>
<keyword evidence="2" id="KW-1133">Transmembrane helix</keyword>